<evidence type="ECO:0000259" key="6">
    <source>
        <dbReference type="Pfam" id="PF08548"/>
    </source>
</evidence>
<comment type="cofactor">
    <cofactor evidence="1">
        <name>Ca(2+)</name>
        <dbReference type="ChEBI" id="CHEBI:29108"/>
    </cofactor>
</comment>
<sequence length="1097" mass="113180">MDIRFVITYLAPTGAFTRNLTDLKIASGAGGFRLYAATHVGGGLSAYVLTAADKPISYLAGQAYAPSVRYLDTPRIELLSIDGKQIASALGLQGGPRFNLAADGGFGGVSGFGGAAFAANLIQVGQYSTPSSDFLFSVKNDQLGFDIWKVGAAGALTKTSSVTFPFSGAPANAEIDDIALMKVGAKQFIASVSALGNALLVQEILADGTIGMTRLLSSETGVGINAPSHIESVTVAGVTYLIMASSASSSLTSMRLTSTGDILPVDHIIDERSTRFASATAMTTLMVDGRAFVFVGGADDGVSIFTVMPGGQLLHLDTLVDRDGWSLAKVSSLAAERINGQIVLFVSSKTENGISQFAINTGPIGRTTTVGAGVQTGTSGSDMLKAGTGTTHLRGGDGDDILISGTENITLTGGKGADIFVLMPFKGRITISDFEYGIDRIDLSNFGMIRSIAQITFEQQSWGMRLKIGTTTVEVYSQNGRPLASWQFGNSMFPHAHYPPPSFANVIHGSSWDDTLMASSTANRIYGGGGNDIIFGSSGPDWLSGDAGNDTLYGGDGKDSLFGGDGNDLLKGGGGADELYGGAGNDTLFGGEGDDTLRGDDGHDVLYGDEGNDQLFGGAGNDTLYGGPGNDLLEGGSGDDQLFGGDGDDTLRAISGANYLHGGAGRDQLFAGTGRDTLYGGDGDDTLRATTGRHLFYGGAGRDQLFGGNGNDTLYGGDDDDTLLGGAGDDVLYGDNGRDYLAGEAGNDLIYGGAGDDRIDGGDGNDTLYGGDGQDRIDGGADDDLIYGGAGHDTIYGGAGNDTVYGDDGNDLLYGGDGDDQLFGGTGNDTILGGRGNDRIYGGAGNDVIWGEAGHDLLYGGDGNDTIYGGRGNDTIYGDGNNDVLYGELGNDVLYGGRGADLIYGGAGNDTLYGGAGFDTLYGGNGNDVIRTGPGSSKLYGGNGNDLLYGGNANDLLEGGRGNDTLYGGRGHDRLNGGPGRDRLFGGAGDDTLIGGPGSDTMTGGPGRDVFVFNRKADFDRAVDVITDFTHGQDHIDMRGMNLSFVGTQGFSSHHQIRAEISAGMVTLYIDLDGDSRPDLTIRLEGLSQIFASDFWL</sequence>
<keyword evidence="4" id="KW-0677">Repeat</keyword>
<dbReference type="Gene3D" id="2.150.10.10">
    <property type="entry name" value="Serralysin-like metalloprotease, C-terminal"/>
    <property type="match status" value="9"/>
</dbReference>
<dbReference type="InterPro" id="IPR018511">
    <property type="entry name" value="Hemolysin-typ_Ca-bd_CS"/>
</dbReference>
<dbReference type="GO" id="GO:0005615">
    <property type="term" value="C:extracellular space"/>
    <property type="evidence" value="ECO:0007669"/>
    <property type="project" value="InterPro"/>
</dbReference>
<dbReference type="Proteomes" id="UP000015480">
    <property type="component" value="Chromosome"/>
</dbReference>
<dbReference type="InterPro" id="IPR011049">
    <property type="entry name" value="Serralysin-like_metalloprot_C"/>
</dbReference>
<reference evidence="7 8" key="1">
    <citation type="journal article" date="2014" name="BMC Genomics">
        <title>Architecture and functions of a multipartite genome of the methylotrophic bacterium Paracoccus aminophilus JCM 7686, containing primary and secondary chromids.</title>
        <authorList>
            <person name="Dziewit L."/>
            <person name="Czarnecki J."/>
            <person name="Wibberg D."/>
            <person name="Radlinska M."/>
            <person name="Mrozek P."/>
            <person name="Szymczak M."/>
            <person name="Schluter A."/>
            <person name="Puhler A."/>
            <person name="Bartosik D."/>
        </authorList>
    </citation>
    <scope>NUCLEOTIDE SEQUENCE [LARGE SCALE GENOMIC DNA]</scope>
    <source>
        <strain evidence="7">JCM 7686</strain>
    </source>
</reference>
<evidence type="ECO:0000313" key="7">
    <source>
        <dbReference type="EMBL" id="AGT10138.1"/>
    </source>
</evidence>
<feature type="region of interest" description="Disordered" evidence="5">
    <location>
        <begin position="626"/>
        <end position="647"/>
    </location>
</feature>
<dbReference type="Pfam" id="PF00353">
    <property type="entry name" value="HemolysinCabind"/>
    <property type="match status" value="9"/>
</dbReference>
<dbReference type="RefSeq" id="WP_020951775.1">
    <property type="nucleotide sequence ID" value="NC_022041.1"/>
</dbReference>
<evidence type="ECO:0000256" key="3">
    <source>
        <dbReference type="ARBA" id="ARBA00022525"/>
    </source>
</evidence>
<dbReference type="HOGENOM" id="CLU_312339_0_0_5"/>
<dbReference type="PROSITE" id="PS00330">
    <property type="entry name" value="HEMOLYSIN_CALCIUM"/>
    <property type="match status" value="14"/>
</dbReference>
<feature type="domain" description="Peptidase M10 serralysin C-terminal" evidence="6">
    <location>
        <begin position="395"/>
        <end position="457"/>
    </location>
</feature>
<dbReference type="Pfam" id="PF08548">
    <property type="entry name" value="Peptidase_M10_C"/>
    <property type="match status" value="2"/>
</dbReference>
<proteinExistence type="predicted"/>
<dbReference type="PANTHER" id="PTHR38340">
    <property type="entry name" value="S-LAYER PROTEIN"/>
    <property type="match status" value="1"/>
</dbReference>
<evidence type="ECO:0000256" key="2">
    <source>
        <dbReference type="ARBA" id="ARBA00004613"/>
    </source>
</evidence>
<feature type="region of interest" description="Disordered" evidence="5">
    <location>
        <begin position="585"/>
        <end position="612"/>
    </location>
</feature>
<dbReference type="SUPFAM" id="SSF51120">
    <property type="entry name" value="beta-Roll"/>
    <property type="match status" value="4"/>
</dbReference>
<feature type="domain" description="Peptidase M10 serralysin C-terminal" evidence="6">
    <location>
        <begin position="985"/>
        <end position="1095"/>
    </location>
</feature>
<name>S5YF96_PARAH</name>
<dbReference type="PANTHER" id="PTHR38340:SF1">
    <property type="entry name" value="S-LAYER PROTEIN"/>
    <property type="match status" value="1"/>
</dbReference>
<feature type="compositionally biased region" description="Basic and acidic residues" evidence="5">
    <location>
        <begin position="595"/>
        <end position="606"/>
    </location>
</feature>
<evidence type="ECO:0000256" key="1">
    <source>
        <dbReference type="ARBA" id="ARBA00001913"/>
    </source>
</evidence>
<dbReference type="EMBL" id="CP006650">
    <property type="protein sequence ID" value="AGT10138.1"/>
    <property type="molecule type" value="Genomic_DNA"/>
</dbReference>
<dbReference type="GO" id="GO:0005509">
    <property type="term" value="F:calcium ion binding"/>
    <property type="evidence" value="ECO:0007669"/>
    <property type="project" value="InterPro"/>
</dbReference>
<evidence type="ECO:0000256" key="5">
    <source>
        <dbReference type="SAM" id="MobiDB-lite"/>
    </source>
</evidence>
<keyword evidence="3" id="KW-0964">Secreted</keyword>
<evidence type="ECO:0000313" key="8">
    <source>
        <dbReference type="Proteomes" id="UP000015480"/>
    </source>
</evidence>
<dbReference type="InterPro" id="IPR001343">
    <property type="entry name" value="Hemolysn_Ca-bd"/>
</dbReference>
<dbReference type="KEGG" id="pami:JCM7686_3102"/>
<accession>S5YF96</accession>
<dbReference type="AlphaFoldDB" id="S5YF96"/>
<dbReference type="STRING" id="1367847.JCM7686_3102"/>
<dbReference type="PRINTS" id="PR00313">
    <property type="entry name" value="CABNDNGRPT"/>
</dbReference>
<comment type="subcellular location">
    <subcellularLocation>
        <location evidence="2">Secreted</location>
    </subcellularLocation>
</comment>
<evidence type="ECO:0000256" key="4">
    <source>
        <dbReference type="ARBA" id="ARBA00022737"/>
    </source>
</evidence>
<organism evidence="7 8">
    <name type="scientific">Paracoccus aminophilus JCM 7686</name>
    <dbReference type="NCBI Taxonomy" id="1367847"/>
    <lineage>
        <taxon>Bacteria</taxon>
        <taxon>Pseudomonadati</taxon>
        <taxon>Pseudomonadota</taxon>
        <taxon>Alphaproteobacteria</taxon>
        <taxon>Rhodobacterales</taxon>
        <taxon>Paracoccaceae</taxon>
        <taxon>Paracoccus</taxon>
    </lineage>
</organism>
<dbReference type="InterPro" id="IPR050557">
    <property type="entry name" value="RTX_toxin/Mannuronan_C5-epim"/>
</dbReference>
<protein>
    <submittedName>
        <fullName evidence="7">Hemolysin-type calcium-binding region</fullName>
    </submittedName>
</protein>
<dbReference type="InterPro" id="IPR013858">
    <property type="entry name" value="Peptidase_M10B_C"/>
</dbReference>
<dbReference type="PATRIC" id="fig|1367847.3.peg.3124"/>
<keyword evidence="8" id="KW-1185">Reference proteome</keyword>
<dbReference type="eggNOG" id="COG2931">
    <property type="taxonomic scope" value="Bacteria"/>
</dbReference>
<gene>
    <name evidence="7" type="ORF">JCM7686_3102</name>
</gene>